<gene>
    <name evidence="6" type="ORF">URODEC1_LOCUS72609</name>
</gene>
<dbReference type="InterPro" id="IPR000595">
    <property type="entry name" value="cNMP-bd_dom"/>
</dbReference>
<proteinExistence type="inferred from homology"/>
<sequence>MDREQGKAAPAQSPPNLGAILANLGPGYHWCAVTEFLGQVPLLQCLPGSSIRRIAAAVQVRRYEPGDYVAREGEPVDGLYIILDGQAEVSAPANAEEANRPDYVLNKYDYFGYGTNSSDHQVNVVALSKLTCLVLPNQYGHLLQPKTIWNAEDTPEHSLLEQILHLEPLEVDIFRGFTLPDAPVFRQVFGGQLIGQALAAASKTVDCLKMVHSLHAIFLIAGDSNMPIIYQVHRARDGSSFATRKVEAKQKGLVIFTLIASFQKEEVGFEHQAAIMPDVPPPEQARIYLFPFLWYIYGRKNRQLIANQMQLLNLEEIRERRLTDPRFPAQYRNSAAKKKLTPWPIEMRFCEDSASQHKPSLNYWFRARGKLSDDQALHRCVVAYASDLLFSGVSLNPHREKGLKTYSLSLDHSIWFHKPVKADDWLLYVIESPSAHGGRGFVTGRMFNRQGELVMSLTQEALSRREKARGPNPRPKL</sequence>
<dbReference type="Proteomes" id="UP001497457">
    <property type="component" value="Chromosome 29rd"/>
</dbReference>
<dbReference type="PANTHER" id="PTHR11066">
    <property type="entry name" value="ACYL-COA THIOESTERASE"/>
    <property type="match status" value="1"/>
</dbReference>
<dbReference type="CDD" id="cd03445">
    <property type="entry name" value="Thioesterase_II_repeat2"/>
    <property type="match status" value="1"/>
</dbReference>
<feature type="domain" description="Cyclic nucleotide-binding" evidence="5">
    <location>
        <begin position="42"/>
        <end position="112"/>
    </location>
</feature>
<dbReference type="Pfam" id="PF13622">
    <property type="entry name" value="4HBT_3"/>
    <property type="match status" value="1"/>
</dbReference>
<dbReference type="PROSITE" id="PS50042">
    <property type="entry name" value="CNMP_BINDING_3"/>
    <property type="match status" value="1"/>
</dbReference>
<evidence type="ECO:0000313" key="7">
    <source>
        <dbReference type="Proteomes" id="UP001497457"/>
    </source>
</evidence>
<dbReference type="GO" id="GO:0006631">
    <property type="term" value="P:fatty acid metabolic process"/>
    <property type="evidence" value="ECO:0007669"/>
    <property type="project" value="UniProtKB-KW"/>
</dbReference>
<dbReference type="Pfam" id="PF00027">
    <property type="entry name" value="cNMP_binding"/>
    <property type="match status" value="1"/>
</dbReference>
<evidence type="ECO:0000256" key="3">
    <source>
        <dbReference type="ARBA" id="ARBA00022801"/>
    </source>
</evidence>
<comment type="subunit">
    <text evidence="2">Homotetramer.</text>
</comment>
<dbReference type="GO" id="GO:0005782">
    <property type="term" value="C:peroxisomal matrix"/>
    <property type="evidence" value="ECO:0007669"/>
    <property type="project" value="UniProtKB-SubCell"/>
</dbReference>
<dbReference type="CDD" id="cd00038">
    <property type="entry name" value="CAP_ED"/>
    <property type="match status" value="1"/>
</dbReference>
<keyword evidence="4" id="KW-0443">Lipid metabolism</keyword>
<evidence type="ECO:0000259" key="5">
    <source>
        <dbReference type="PROSITE" id="PS50042"/>
    </source>
</evidence>
<dbReference type="FunFam" id="2.40.160.210:FF:000001">
    <property type="entry name" value="Acyl-CoA thioesterase II"/>
    <property type="match status" value="1"/>
</dbReference>
<keyword evidence="3" id="KW-0378">Hydrolase</keyword>
<name>A0ABC9C7Q0_9POAL</name>
<evidence type="ECO:0000256" key="1">
    <source>
        <dbReference type="ARBA" id="ARBA00006538"/>
    </source>
</evidence>
<evidence type="ECO:0000256" key="4">
    <source>
        <dbReference type="ARBA" id="ARBA00023098"/>
    </source>
</evidence>
<dbReference type="Pfam" id="PF20789">
    <property type="entry name" value="4HBT_3C"/>
    <property type="match status" value="1"/>
</dbReference>
<dbReference type="CDD" id="cd03444">
    <property type="entry name" value="Thioesterase_II_repeat1"/>
    <property type="match status" value="1"/>
</dbReference>
<organism evidence="6 7">
    <name type="scientific">Urochloa decumbens</name>
    <dbReference type="NCBI Taxonomy" id="240449"/>
    <lineage>
        <taxon>Eukaryota</taxon>
        <taxon>Viridiplantae</taxon>
        <taxon>Streptophyta</taxon>
        <taxon>Embryophyta</taxon>
        <taxon>Tracheophyta</taxon>
        <taxon>Spermatophyta</taxon>
        <taxon>Magnoliopsida</taxon>
        <taxon>Liliopsida</taxon>
        <taxon>Poales</taxon>
        <taxon>Poaceae</taxon>
        <taxon>PACMAD clade</taxon>
        <taxon>Panicoideae</taxon>
        <taxon>Panicodae</taxon>
        <taxon>Paniceae</taxon>
        <taxon>Melinidinae</taxon>
        <taxon>Urochloa</taxon>
    </lineage>
</organism>
<keyword evidence="7" id="KW-1185">Reference proteome</keyword>
<dbReference type="InterPro" id="IPR049450">
    <property type="entry name" value="ACOT8-like_C"/>
</dbReference>
<dbReference type="SUPFAM" id="SSF54637">
    <property type="entry name" value="Thioesterase/thiol ester dehydrase-isomerase"/>
    <property type="match status" value="2"/>
</dbReference>
<dbReference type="Gene3D" id="2.60.120.10">
    <property type="entry name" value="Jelly Rolls"/>
    <property type="match status" value="1"/>
</dbReference>
<evidence type="ECO:0000313" key="6">
    <source>
        <dbReference type="EMBL" id="CAL5015493.1"/>
    </source>
</evidence>
<comment type="similarity">
    <text evidence="1">Belongs to the C/M/P thioester hydrolase family.</text>
</comment>
<dbReference type="Gene3D" id="2.40.160.210">
    <property type="entry name" value="Acyl-CoA thioesterase, double hotdog domain"/>
    <property type="match status" value="1"/>
</dbReference>
<evidence type="ECO:0000256" key="2">
    <source>
        <dbReference type="ARBA" id="ARBA00011881"/>
    </source>
</evidence>
<dbReference type="FunFam" id="2.60.120.10:FF:000109">
    <property type="entry name" value="Acyl-CoA thioesterase II"/>
    <property type="match status" value="1"/>
</dbReference>
<dbReference type="PANTHER" id="PTHR11066:SF34">
    <property type="entry name" value="ACYL-COENZYME A THIOESTERASE 8"/>
    <property type="match status" value="1"/>
</dbReference>
<accession>A0ABC9C7Q0</accession>
<protein>
    <recommendedName>
        <fullName evidence="5">Cyclic nucleotide-binding domain-containing protein</fullName>
    </recommendedName>
</protein>
<dbReference type="InterPro" id="IPR018490">
    <property type="entry name" value="cNMP-bd_dom_sf"/>
</dbReference>
<dbReference type="SMART" id="SM00100">
    <property type="entry name" value="cNMP"/>
    <property type="match status" value="1"/>
</dbReference>
<dbReference type="InterPro" id="IPR029069">
    <property type="entry name" value="HotDog_dom_sf"/>
</dbReference>
<dbReference type="InterPro" id="IPR003703">
    <property type="entry name" value="Acyl_CoA_thio"/>
</dbReference>
<dbReference type="AlphaFoldDB" id="A0ABC9C7Q0"/>
<reference evidence="6" key="1">
    <citation type="submission" date="2024-10" db="EMBL/GenBank/DDBJ databases">
        <authorList>
            <person name="Ryan C."/>
        </authorList>
    </citation>
    <scope>NUCLEOTIDE SEQUENCE [LARGE SCALE GENOMIC DNA]</scope>
</reference>
<dbReference type="InterPro" id="IPR042171">
    <property type="entry name" value="Acyl-CoA_hotdog"/>
</dbReference>
<dbReference type="GO" id="GO:0047617">
    <property type="term" value="F:fatty acyl-CoA hydrolase activity"/>
    <property type="evidence" value="ECO:0007669"/>
    <property type="project" value="UniProtKB-ARBA"/>
</dbReference>
<dbReference type="SUPFAM" id="SSF51206">
    <property type="entry name" value="cAMP-binding domain-like"/>
    <property type="match status" value="1"/>
</dbReference>
<dbReference type="InterPro" id="IPR014710">
    <property type="entry name" value="RmlC-like_jellyroll"/>
</dbReference>
<dbReference type="InterPro" id="IPR049449">
    <property type="entry name" value="TesB_ACOT8-like_N"/>
</dbReference>
<dbReference type="EMBL" id="OZ075139">
    <property type="protein sequence ID" value="CAL5015493.1"/>
    <property type="molecule type" value="Genomic_DNA"/>
</dbReference>